<gene>
    <name evidence="1" type="primary">CRYZL1</name>
</gene>
<accession>A0A2I2Y4D2</accession>
<reference evidence="2" key="1">
    <citation type="submission" date="2011-05" db="EMBL/GenBank/DDBJ databases">
        <title>Insights into the evolution of the great apes provided by the gorilla genome.</title>
        <authorList>
            <person name="Scally A."/>
        </authorList>
    </citation>
    <scope>NUCLEOTIDE SEQUENCE [LARGE SCALE GENOMIC DNA]</scope>
</reference>
<evidence type="ECO:0000313" key="2">
    <source>
        <dbReference type="Proteomes" id="UP000001519"/>
    </source>
</evidence>
<dbReference type="Bgee" id="ENSGGOG00000041978">
    <property type="expression patterns" value="Expressed in testis and 6 other cell types or tissues"/>
</dbReference>
<proteinExistence type="predicted"/>
<organism evidence="1 2">
    <name type="scientific">Gorilla gorilla gorilla</name>
    <name type="common">Western lowland gorilla</name>
    <dbReference type="NCBI Taxonomy" id="9595"/>
    <lineage>
        <taxon>Eukaryota</taxon>
        <taxon>Metazoa</taxon>
        <taxon>Chordata</taxon>
        <taxon>Craniata</taxon>
        <taxon>Vertebrata</taxon>
        <taxon>Euteleostomi</taxon>
        <taxon>Mammalia</taxon>
        <taxon>Eutheria</taxon>
        <taxon>Euarchontoglires</taxon>
        <taxon>Primates</taxon>
        <taxon>Haplorrhini</taxon>
        <taxon>Catarrhini</taxon>
        <taxon>Hominidae</taxon>
        <taxon>Gorilla</taxon>
    </lineage>
</organism>
<dbReference type="EMBL" id="CABD030119172">
    <property type="status" value="NOT_ANNOTATED_CDS"/>
    <property type="molecule type" value="Genomic_DNA"/>
</dbReference>
<dbReference type="EMBL" id="CABD030119175">
    <property type="status" value="NOT_ANNOTATED_CDS"/>
    <property type="molecule type" value="Genomic_DNA"/>
</dbReference>
<dbReference type="AlphaFoldDB" id="A0A2I2Y4D2"/>
<dbReference type="EMBL" id="CABD030119169">
    <property type="status" value="NOT_ANNOTATED_CDS"/>
    <property type="molecule type" value="Genomic_DNA"/>
</dbReference>
<dbReference type="EMBL" id="CABD030119171">
    <property type="status" value="NOT_ANNOTATED_CDS"/>
    <property type="molecule type" value="Genomic_DNA"/>
</dbReference>
<evidence type="ECO:0000313" key="1">
    <source>
        <dbReference type="Ensembl" id="ENSGGOP00000029753.1"/>
    </source>
</evidence>
<keyword evidence="2" id="KW-1185">Reference proteome</keyword>
<dbReference type="EMBL" id="CABD030119174">
    <property type="status" value="NOT_ANNOTATED_CDS"/>
    <property type="molecule type" value="Genomic_DNA"/>
</dbReference>
<sequence length="24" mass="2935">MWLLSQIGPLHYAKQRNHLERDTQ</sequence>
<name>A0A2I2Y4D2_GORGO</name>
<reference evidence="1" key="4">
    <citation type="submission" date="2025-09" db="UniProtKB">
        <authorList>
            <consortium name="Ensembl"/>
        </authorList>
    </citation>
    <scope>IDENTIFICATION</scope>
</reference>
<reference evidence="1" key="3">
    <citation type="submission" date="2025-08" db="UniProtKB">
        <authorList>
            <consortium name="Ensembl"/>
        </authorList>
    </citation>
    <scope>IDENTIFICATION</scope>
</reference>
<protein>
    <submittedName>
        <fullName evidence="1">Crystallin zeta like 1</fullName>
    </submittedName>
</protein>
<dbReference type="GeneTree" id="ENSGT00390000013113"/>
<dbReference type="Ensembl" id="ENSGGOT00000044490.1">
    <property type="protein sequence ID" value="ENSGGOP00000029753.1"/>
    <property type="gene ID" value="ENSGGOG00000041978.1"/>
</dbReference>
<dbReference type="EMBL" id="CABD030119173">
    <property type="status" value="NOT_ANNOTATED_CDS"/>
    <property type="molecule type" value="Genomic_DNA"/>
</dbReference>
<reference evidence="1 2" key="2">
    <citation type="journal article" date="2012" name="Nature">
        <title>Insights into hominid evolution from the gorilla genome sequence.</title>
        <authorList>
            <person name="Scally A."/>
            <person name="Dutheil J.Y."/>
            <person name="Hillier L.W."/>
            <person name="Jordan G.E."/>
            <person name="Goodhead I."/>
            <person name="Herrero J."/>
            <person name="Hobolth A."/>
            <person name="Lappalainen T."/>
            <person name="Mailund T."/>
            <person name="Marques-Bonet T."/>
            <person name="McCarthy S."/>
            <person name="Montgomery S.H."/>
            <person name="Schwalie P.C."/>
            <person name="Tang Y.A."/>
            <person name="Ward M.C."/>
            <person name="Xue Y."/>
            <person name="Yngvadottir B."/>
            <person name="Alkan C."/>
            <person name="Andersen L.N."/>
            <person name="Ayub Q."/>
            <person name="Ball E.V."/>
            <person name="Beal K."/>
            <person name="Bradley B.J."/>
            <person name="Chen Y."/>
            <person name="Clee C.M."/>
            <person name="Fitzgerald S."/>
            <person name="Graves T.A."/>
            <person name="Gu Y."/>
            <person name="Heath P."/>
            <person name="Heger A."/>
            <person name="Karakoc E."/>
            <person name="Kolb-Kokocinski A."/>
            <person name="Laird G.K."/>
            <person name="Lunter G."/>
            <person name="Meader S."/>
            <person name="Mort M."/>
            <person name="Mullikin J.C."/>
            <person name="Munch K."/>
            <person name="O'Connor T.D."/>
            <person name="Phillips A.D."/>
            <person name="Prado-Martinez J."/>
            <person name="Rogers A.S."/>
            <person name="Sajjadian S."/>
            <person name="Schmidt D."/>
            <person name="Shaw K."/>
            <person name="Simpson J.T."/>
            <person name="Stenson P.D."/>
            <person name="Turner D.J."/>
            <person name="Vigilant L."/>
            <person name="Vilella A.J."/>
            <person name="Whitener W."/>
            <person name="Zhu B."/>
            <person name="Cooper D.N."/>
            <person name="de Jong P."/>
            <person name="Dermitzakis E.T."/>
            <person name="Eichler E.E."/>
            <person name="Flicek P."/>
            <person name="Goldman N."/>
            <person name="Mundy N.I."/>
            <person name="Ning Z."/>
            <person name="Odom D.T."/>
            <person name="Ponting C.P."/>
            <person name="Quail M.A."/>
            <person name="Ryder O.A."/>
            <person name="Searle S.M."/>
            <person name="Warren W.C."/>
            <person name="Wilson R.K."/>
            <person name="Schierup M.H."/>
            <person name="Rogers J."/>
            <person name="Tyler-Smith C."/>
            <person name="Durbin R."/>
        </authorList>
    </citation>
    <scope>NUCLEOTIDE SEQUENCE [LARGE SCALE GENOMIC DNA]</scope>
</reference>
<dbReference type="EMBL" id="CABD030119170">
    <property type="status" value="NOT_ANNOTATED_CDS"/>
    <property type="molecule type" value="Genomic_DNA"/>
</dbReference>
<dbReference type="Proteomes" id="UP000001519">
    <property type="component" value="Chromosome 21"/>
</dbReference>